<dbReference type="InterPro" id="IPR009057">
    <property type="entry name" value="Homeodomain-like_sf"/>
</dbReference>
<dbReference type="EMBL" id="LZKQ01000289">
    <property type="protein sequence ID" value="OBI75787.1"/>
    <property type="molecule type" value="Genomic_DNA"/>
</dbReference>
<dbReference type="PANTHER" id="PTHR46796">
    <property type="entry name" value="HTH-TYPE TRANSCRIPTIONAL ACTIVATOR RHAS-RELATED"/>
    <property type="match status" value="1"/>
</dbReference>
<dbReference type="RefSeq" id="WP_065123176.1">
    <property type="nucleotide sequence ID" value="NZ_LZKQ01000289.1"/>
</dbReference>
<accession>A0A1A3BPD0</accession>
<dbReference type="STRING" id="1790.A5645_13290"/>
<evidence type="ECO:0000256" key="3">
    <source>
        <dbReference type="ARBA" id="ARBA00023163"/>
    </source>
</evidence>
<dbReference type="GO" id="GO:0003700">
    <property type="term" value="F:DNA-binding transcription factor activity"/>
    <property type="evidence" value="ECO:0007669"/>
    <property type="project" value="InterPro"/>
</dbReference>
<dbReference type="Gene3D" id="2.60.120.10">
    <property type="entry name" value="Jelly Rolls"/>
    <property type="match status" value="1"/>
</dbReference>
<sequence>MDTVSRLLELVRLGASIDKRCLLGRTTRMDVAAYPKLQAPFHVLLEGQCQLQVGSRLLEMRPGDVVLIPSGSPHQVITAGAGRVRGTTDTAGEAFVTTHSRRGGAAVIDLFCGHYTFDAGAGAVLFGSLPDPLHVPLGQSADTEEMLAMLSAMMRKEAQREGKGTAAILSALATALLAMTLRSSTNAATTSALWTAAADPRIAKTIENVLQEPGADWTIDRLSRSAAMSRATFLRRFGQETGMTVGTFLVRVRVMTAVQLLDSSDAPVAPGASQVGYQSESAFSRAFRAEVGTTPARFRRRQQRRWHEETAPGD</sequence>
<dbReference type="Pfam" id="PF12852">
    <property type="entry name" value="Cupin_6"/>
    <property type="match status" value="1"/>
</dbReference>
<keyword evidence="3" id="KW-0804">Transcription</keyword>
<dbReference type="InterPro" id="IPR014710">
    <property type="entry name" value="RmlC-like_jellyroll"/>
</dbReference>
<dbReference type="InterPro" id="IPR018060">
    <property type="entry name" value="HTH_AraC"/>
</dbReference>
<evidence type="ECO:0000259" key="4">
    <source>
        <dbReference type="PROSITE" id="PS01124"/>
    </source>
</evidence>
<dbReference type="Gene3D" id="1.10.10.60">
    <property type="entry name" value="Homeodomain-like"/>
    <property type="match status" value="1"/>
</dbReference>
<gene>
    <name evidence="5" type="ORF">A9X01_04550</name>
</gene>
<dbReference type="GO" id="GO:0043565">
    <property type="term" value="F:sequence-specific DNA binding"/>
    <property type="evidence" value="ECO:0007669"/>
    <property type="project" value="InterPro"/>
</dbReference>
<evidence type="ECO:0000256" key="1">
    <source>
        <dbReference type="ARBA" id="ARBA00023015"/>
    </source>
</evidence>
<dbReference type="AlphaFoldDB" id="A0A1A3BPD0"/>
<dbReference type="SMART" id="SM00342">
    <property type="entry name" value="HTH_ARAC"/>
    <property type="match status" value="1"/>
</dbReference>
<keyword evidence="2" id="KW-0238">DNA-binding</keyword>
<dbReference type="Proteomes" id="UP000093795">
    <property type="component" value="Unassembled WGS sequence"/>
</dbReference>
<proteinExistence type="predicted"/>
<dbReference type="InterPro" id="IPR032783">
    <property type="entry name" value="AraC_lig"/>
</dbReference>
<evidence type="ECO:0000256" key="2">
    <source>
        <dbReference type="ARBA" id="ARBA00023125"/>
    </source>
</evidence>
<reference evidence="5 6" key="1">
    <citation type="submission" date="2016-06" db="EMBL/GenBank/DDBJ databases">
        <authorList>
            <person name="Kjaerup R.B."/>
            <person name="Dalgaard T.S."/>
            <person name="Juul-Madsen H.R."/>
        </authorList>
    </citation>
    <scope>NUCLEOTIDE SEQUENCE [LARGE SCALE GENOMIC DNA]</scope>
    <source>
        <strain evidence="5 6">1081914.2</strain>
    </source>
</reference>
<organism evidence="5 6">
    <name type="scientific">Mycobacterium asiaticum</name>
    <dbReference type="NCBI Taxonomy" id="1790"/>
    <lineage>
        <taxon>Bacteria</taxon>
        <taxon>Bacillati</taxon>
        <taxon>Actinomycetota</taxon>
        <taxon>Actinomycetes</taxon>
        <taxon>Mycobacteriales</taxon>
        <taxon>Mycobacteriaceae</taxon>
        <taxon>Mycobacterium</taxon>
    </lineage>
</organism>
<evidence type="ECO:0000313" key="5">
    <source>
        <dbReference type="EMBL" id="OBI75787.1"/>
    </source>
</evidence>
<dbReference type="SUPFAM" id="SSF46689">
    <property type="entry name" value="Homeodomain-like"/>
    <property type="match status" value="2"/>
</dbReference>
<comment type="caution">
    <text evidence="5">The sequence shown here is derived from an EMBL/GenBank/DDBJ whole genome shotgun (WGS) entry which is preliminary data.</text>
</comment>
<dbReference type="OrthoDB" id="241790at2"/>
<dbReference type="InterPro" id="IPR050204">
    <property type="entry name" value="AraC_XylS_family_regulators"/>
</dbReference>
<name>A0A1A3BPD0_MYCAS</name>
<dbReference type="SUPFAM" id="SSF51182">
    <property type="entry name" value="RmlC-like cupins"/>
    <property type="match status" value="1"/>
</dbReference>
<keyword evidence="1" id="KW-0805">Transcription regulation</keyword>
<feature type="domain" description="HTH araC/xylS-type" evidence="4">
    <location>
        <begin position="200"/>
        <end position="301"/>
    </location>
</feature>
<dbReference type="PROSITE" id="PS01124">
    <property type="entry name" value="HTH_ARAC_FAMILY_2"/>
    <property type="match status" value="1"/>
</dbReference>
<dbReference type="PANTHER" id="PTHR46796:SF7">
    <property type="entry name" value="ARAC FAMILY TRANSCRIPTIONAL REGULATOR"/>
    <property type="match status" value="1"/>
</dbReference>
<evidence type="ECO:0000313" key="6">
    <source>
        <dbReference type="Proteomes" id="UP000093795"/>
    </source>
</evidence>
<dbReference type="Pfam" id="PF12833">
    <property type="entry name" value="HTH_18"/>
    <property type="match status" value="1"/>
</dbReference>
<protein>
    <recommendedName>
        <fullName evidence="4">HTH araC/xylS-type domain-containing protein</fullName>
    </recommendedName>
</protein>
<dbReference type="InterPro" id="IPR011051">
    <property type="entry name" value="RmlC_Cupin_sf"/>
</dbReference>